<comment type="caution">
    <text evidence="1">The sequence shown here is derived from an EMBL/GenBank/DDBJ whole genome shotgun (WGS) entry which is preliminary data.</text>
</comment>
<gene>
    <name evidence="1" type="ORF">STVIR_8031</name>
</gene>
<evidence type="ECO:0000313" key="2">
    <source>
        <dbReference type="Proteomes" id="UP000011205"/>
    </source>
</evidence>
<dbReference type="PATRIC" id="fig|1160705.3.peg.7940"/>
<sequence length="235" mass="25990">MPKQHYWNFLHVPYVTQWTAEAVDQPKIVRIIGRGGEGIGYEDENPVTDRRHEALWVRSGLGQGRGRPDFARLNSLRQKRAMRYSLCQVCGESVLDSQADERTLHLMGAAVPIAEGETTTAPPLHPTCAIESIDTCPHLRRGFAAALVQYTPLWGVAGVVYDPVTLAPLPTPGKRPDDLAHVHIGDKRIRWTLANFTVVSLHGITPVSLDELHAMAEDDARHEVTSGQRQRVGAT</sequence>
<dbReference type="Proteomes" id="UP000011205">
    <property type="component" value="Unassembled WGS sequence"/>
</dbReference>
<name>L8P4C1_STRVR</name>
<organism evidence="1 2">
    <name type="scientific">Streptomyces viridochromogenes Tue57</name>
    <dbReference type="NCBI Taxonomy" id="1160705"/>
    <lineage>
        <taxon>Bacteria</taxon>
        <taxon>Bacillati</taxon>
        <taxon>Actinomycetota</taxon>
        <taxon>Actinomycetes</taxon>
        <taxon>Kitasatosporales</taxon>
        <taxon>Streptomycetaceae</taxon>
        <taxon>Streptomyces</taxon>
    </lineage>
</organism>
<accession>L8P4C1</accession>
<dbReference type="RefSeq" id="WP_004003495.1">
    <property type="nucleotide sequence ID" value="NZ_AMLP01000254.1"/>
</dbReference>
<evidence type="ECO:0000313" key="1">
    <source>
        <dbReference type="EMBL" id="ELS51029.1"/>
    </source>
</evidence>
<proteinExistence type="predicted"/>
<protein>
    <submittedName>
        <fullName evidence="1">Uncharacterized protein</fullName>
    </submittedName>
</protein>
<reference evidence="1 2" key="1">
    <citation type="journal article" date="2013" name="Genome Announc.">
        <title>Draft Genome Sequence of Streptomyces viridochromogenes Strain Tu57, Producer of Avilamycin.</title>
        <authorList>
            <person name="Gruning B.A."/>
            <person name="Erxleben A."/>
            <person name="Hahnlein A."/>
            <person name="Gunther S."/>
        </authorList>
    </citation>
    <scope>NUCLEOTIDE SEQUENCE [LARGE SCALE GENOMIC DNA]</scope>
    <source>
        <strain evidence="1 2">Tue57</strain>
    </source>
</reference>
<dbReference type="EMBL" id="AMLP01000254">
    <property type="protein sequence ID" value="ELS51029.1"/>
    <property type="molecule type" value="Genomic_DNA"/>
</dbReference>
<dbReference type="AlphaFoldDB" id="L8P4C1"/>